<evidence type="ECO:0000256" key="16">
    <source>
        <dbReference type="ARBA" id="ARBA00023170"/>
    </source>
</evidence>
<evidence type="ECO:0000256" key="14">
    <source>
        <dbReference type="ARBA" id="ARBA00022989"/>
    </source>
</evidence>
<keyword evidence="6" id="KW-0723">Serine/threonine-protein kinase</keyword>
<keyword evidence="15 20" id="KW-0472">Membrane</keyword>
<comment type="similarity">
    <text evidence="2">In the N-terminal section; belongs to the leguminous lectin family.</text>
</comment>
<keyword evidence="13 19" id="KW-0067">ATP-binding</keyword>
<feature type="domain" description="Protein kinase" evidence="22">
    <location>
        <begin position="352"/>
        <end position="629"/>
    </location>
</feature>
<evidence type="ECO:0000256" key="19">
    <source>
        <dbReference type="PROSITE-ProRule" id="PRU10141"/>
    </source>
</evidence>
<evidence type="ECO:0000256" key="21">
    <source>
        <dbReference type="SAM" id="SignalP"/>
    </source>
</evidence>
<evidence type="ECO:0000313" key="24">
    <source>
        <dbReference type="Proteomes" id="UP000017836"/>
    </source>
</evidence>
<dbReference type="GO" id="GO:0002229">
    <property type="term" value="P:defense response to oomycetes"/>
    <property type="evidence" value="ECO:0000318"/>
    <property type="project" value="GO_Central"/>
</dbReference>
<comment type="similarity">
    <text evidence="3">In the C-terminal section; belongs to the protein kinase superfamily. Ser/Thr protein kinase family.</text>
</comment>
<evidence type="ECO:0000256" key="7">
    <source>
        <dbReference type="ARBA" id="ARBA00022679"/>
    </source>
</evidence>
<dbReference type="SUPFAM" id="SSF49899">
    <property type="entry name" value="Concanavalin A-like lectins/glucanases"/>
    <property type="match status" value="1"/>
</dbReference>
<dbReference type="InterPro" id="IPR000719">
    <property type="entry name" value="Prot_kinase_dom"/>
</dbReference>
<dbReference type="CDD" id="cd14066">
    <property type="entry name" value="STKc_IRAK"/>
    <property type="match status" value="1"/>
</dbReference>
<evidence type="ECO:0000256" key="5">
    <source>
        <dbReference type="ARBA" id="ARBA00022475"/>
    </source>
</evidence>
<dbReference type="FunFam" id="3.30.200.20:FF:000039">
    <property type="entry name" value="receptor-like protein kinase FERONIA"/>
    <property type="match status" value="1"/>
</dbReference>
<feature type="binding site" evidence="19">
    <location>
        <position position="381"/>
    </location>
    <ligand>
        <name>ATP</name>
        <dbReference type="ChEBI" id="CHEBI:30616"/>
    </ligand>
</feature>
<dbReference type="FunFam" id="1.10.510.10:FF:000108">
    <property type="entry name" value="L-type lectin-domain containing receptor kinase S.4"/>
    <property type="match status" value="1"/>
</dbReference>
<evidence type="ECO:0000256" key="8">
    <source>
        <dbReference type="ARBA" id="ARBA00022692"/>
    </source>
</evidence>
<dbReference type="Gene3D" id="2.60.120.200">
    <property type="match status" value="1"/>
</dbReference>
<evidence type="ECO:0000256" key="9">
    <source>
        <dbReference type="ARBA" id="ARBA00022729"/>
    </source>
</evidence>
<dbReference type="EC" id="2.7.11.1" evidence="4"/>
<evidence type="ECO:0000256" key="2">
    <source>
        <dbReference type="ARBA" id="ARBA00008536"/>
    </source>
</evidence>
<dbReference type="GO" id="GO:0030246">
    <property type="term" value="F:carbohydrate binding"/>
    <property type="evidence" value="ECO:0007669"/>
    <property type="project" value="UniProtKB-KW"/>
</dbReference>
<evidence type="ECO:0000259" key="22">
    <source>
        <dbReference type="PROSITE" id="PS50011"/>
    </source>
</evidence>
<keyword evidence="10" id="KW-0430">Lectin</keyword>
<dbReference type="Gene3D" id="1.10.510.10">
    <property type="entry name" value="Transferase(Phosphotransferase) domain 1"/>
    <property type="match status" value="1"/>
</dbReference>
<comment type="subcellular location">
    <subcellularLocation>
        <location evidence="1">Cell membrane</location>
        <topology evidence="1">Single-pass type I membrane protein</topology>
    </subcellularLocation>
</comment>
<evidence type="ECO:0000256" key="4">
    <source>
        <dbReference type="ARBA" id="ARBA00012513"/>
    </source>
</evidence>
<evidence type="ECO:0000256" key="3">
    <source>
        <dbReference type="ARBA" id="ARBA00010217"/>
    </source>
</evidence>
<name>W1PLG6_AMBTC</name>
<dbReference type="GO" id="GO:0004675">
    <property type="term" value="F:transmembrane receptor protein serine/threonine kinase activity"/>
    <property type="evidence" value="ECO:0000318"/>
    <property type="project" value="GO_Central"/>
</dbReference>
<dbReference type="GO" id="GO:0005886">
    <property type="term" value="C:plasma membrane"/>
    <property type="evidence" value="ECO:0000318"/>
    <property type="project" value="GO_Central"/>
</dbReference>
<dbReference type="SUPFAM" id="SSF56112">
    <property type="entry name" value="Protein kinase-like (PK-like)"/>
    <property type="match status" value="1"/>
</dbReference>
<dbReference type="Pfam" id="PF00069">
    <property type="entry name" value="Pkinase"/>
    <property type="match status" value="1"/>
</dbReference>
<keyword evidence="12" id="KW-0418">Kinase</keyword>
<evidence type="ECO:0000256" key="13">
    <source>
        <dbReference type="ARBA" id="ARBA00022840"/>
    </source>
</evidence>
<keyword evidence="14 20" id="KW-1133">Transmembrane helix</keyword>
<evidence type="ECO:0000256" key="1">
    <source>
        <dbReference type="ARBA" id="ARBA00004251"/>
    </source>
</evidence>
<dbReference type="GO" id="GO:0042742">
    <property type="term" value="P:defense response to bacterium"/>
    <property type="evidence" value="ECO:0000318"/>
    <property type="project" value="GO_Central"/>
</dbReference>
<keyword evidence="24" id="KW-1185">Reference proteome</keyword>
<dbReference type="InterPro" id="IPR013320">
    <property type="entry name" value="ConA-like_dom_sf"/>
</dbReference>
<dbReference type="InterPro" id="IPR017441">
    <property type="entry name" value="Protein_kinase_ATP_BS"/>
</dbReference>
<dbReference type="PANTHER" id="PTHR27007">
    <property type="match status" value="1"/>
</dbReference>
<organism evidence="23 24">
    <name type="scientific">Amborella trichopoda</name>
    <dbReference type="NCBI Taxonomy" id="13333"/>
    <lineage>
        <taxon>Eukaryota</taxon>
        <taxon>Viridiplantae</taxon>
        <taxon>Streptophyta</taxon>
        <taxon>Embryophyta</taxon>
        <taxon>Tracheophyta</taxon>
        <taxon>Spermatophyta</taxon>
        <taxon>Magnoliopsida</taxon>
        <taxon>Amborellales</taxon>
        <taxon>Amborellaceae</taxon>
        <taxon>Amborella</taxon>
    </lineage>
</organism>
<comment type="catalytic activity">
    <reaction evidence="18">
        <text>L-seryl-[protein] + ATP = O-phospho-L-seryl-[protein] + ADP + H(+)</text>
        <dbReference type="Rhea" id="RHEA:17989"/>
        <dbReference type="Rhea" id="RHEA-COMP:9863"/>
        <dbReference type="Rhea" id="RHEA-COMP:11604"/>
        <dbReference type="ChEBI" id="CHEBI:15378"/>
        <dbReference type="ChEBI" id="CHEBI:29999"/>
        <dbReference type="ChEBI" id="CHEBI:30616"/>
        <dbReference type="ChEBI" id="CHEBI:83421"/>
        <dbReference type="ChEBI" id="CHEBI:456216"/>
        <dbReference type="EC" id="2.7.11.1"/>
    </reaction>
</comment>
<proteinExistence type="inferred from homology"/>
<keyword evidence="7" id="KW-0808">Transferase</keyword>
<evidence type="ECO:0000256" key="12">
    <source>
        <dbReference type="ARBA" id="ARBA00022777"/>
    </source>
</evidence>
<dbReference type="PROSITE" id="PS00107">
    <property type="entry name" value="PROTEIN_KINASE_ATP"/>
    <property type="match status" value="1"/>
</dbReference>
<dbReference type="Proteomes" id="UP000017836">
    <property type="component" value="Unassembled WGS sequence"/>
</dbReference>
<feature type="transmembrane region" description="Helical" evidence="20">
    <location>
        <begin position="297"/>
        <end position="318"/>
    </location>
</feature>
<dbReference type="FunFam" id="2.60.120.200:FF:000096">
    <property type="entry name" value="L-type lectin-domain containing receptor kinase V.9"/>
    <property type="match status" value="1"/>
</dbReference>
<dbReference type="Gene3D" id="3.30.200.20">
    <property type="entry name" value="Phosphorylase Kinase, domain 1"/>
    <property type="match status" value="1"/>
</dbReference>
<dbReference type="InterPro" id="IPR050528">
    <property type="entry name" value="L-type_Lectin-RKs"/>
</dbReference>
<dbReference type="PROSITE" id="PS50011">
    <property type="entry name" value="PROTEIN_KINASE_DOM"/>
    <property type="match status" value="1"/>
</dbReference>
<sequence length="674" mass="75417">MRVGLLFQALLLFLLTFINSTYSDNFGFSYSGFLRSNLSLNGGAEIIQSGALQLTNNSLQVIGHAFYPQPLRFKNTSAGNVPSFSTHFVFAITSPVYQPASGLTFVISPATQFPEAMYAQYLGLFNRTSNGDPQNHVFAVEFDTVQNVEFEDKNGQHVGIDLNSLTSNVSEFSAYYTVEGHSTIRHALNLTSEEPIQAWIDYDGAEKLLNVTLSPSGTVGRTGRPLISFKVDLSEILQEFMYVGFSSSTGSIWSSCHYILGWSFKMNDRAQDLDLSLLPSYPKTSKSSRRLSMGSKFAISMAVVMFVVATISVTIYLIHRRRRNEEVIEDWELEYGPHRFSYKELSMATKGFGDGELIGSGGFSKVYKGVLQASGLQVAVKRLAHESDQRLRDFLTEISSIGKLRHRNLVQLHGWCKKLGELLIVYDYMPHGSLDKHLFNENGLILRWEQRYNILKGVASVLLYLHEQWDQVVIHRDVKASNILLDTDMNGRLGDFGLAKLYEHGANTQTTRVVGTLGYMAPELARTGRATTESDVFSYGAVLLEVACGRKPIEAQGSHQTFLLVDWVWKCFKKGRILDVCDPRLGGCYVVEEMIMVLKLGLLCSHPLHSYRPSMRQVFQYLGGDTPFPDPSPNDMVVSTKEIDDDYFYSHVFSHDEFSTSSSACTEIPLSGGR</sequence>
<dbReference type="InterPro" id="IPR011009">
    <property type="entry name" value="Kinase-like_dom_sf"/>
</dbReference>
<keyword evidence="8 20" id="KW-0812">Transmembrane</keyword>
<keyword evidence="16" id="KW-0675">Receptor</keyword>
<evidence type="ECO:0000256" key="18">
    <source>
        <dbReference type="ARBA" id="ARBA00048679"/>
    </source>
</evidence>
<keyword evidence="11 19" id="KW-0547">Nucleotide-binding</keyword>
<dbReference type="SMART" id="SM00220">
    <property type="entry name" value="S_TKc"/>
    <property type="match status" value="1"/>
</dbReference>
<evidence type="ECO:0000256" key="6">
    <source>
        <dbReference type="ARBA" id="ARBA00022527"/>
    </source>
</evidence>
<evidence type="ECO:0000256" key="15">
    <source>
        <dbReference type="ARBA" id="ARBA00023136"/>
    </source>
</evidence>
<dbReference type="InterPro" id="IPR008271">
    <property type="entry name" value="Ser/Thr_kinase_AS"/>
</dbReference>
<dbReference type="Gramene" id="ERN07985">
    <property type="protein sequence ID" value="ERN07985"/>
    <property type="gene ID" value="AMTR_s00012p00254100"/>
</dbReference>
<gene>
    <name evidence="23" type="ORF">AMTR_s00012p00254100</name>
</gene>
<keyword evidence="5" id="KW-1003">Cell membrane</keyword>
<comment type="catalytic activity">
    <reaction evidence="17">
        <text>L-threonyl-[protein] + ATP = O-phospho-L-threonyl-[protein] + ADP + H(+)</text>
        <dbReference type="Rhea" id="RHEA:46608"/>
        <dbReference type="Rhea" id="RHEA-COMP:11060"/>
        <dbReference type="Rhea" id="RHEA-COMP:11605"/>
        <dbReference type="ChEBI" id="CHEBI:15378"/>
        <dbReference type="ChEBI" id="CHEBI:30013"/>
        <dbReference type="ChEBI" id="CHEBI:30616"/>
        <dbReference type="ChEBI" id="CHEBI:61977"/>
        <dbReference type="ChEBI" id="CHEBI:456216"/>
        <dbReference type="EC" id="2.7.11.1"/>
    </reaction>
</comment>
<dbReference type="eggNOG" id="ENOG502QSJ4">
    <property type="taxonomic scope" value="Eukaryota"/>
</dbReference>
<evidence type="ECO:0000256" key="17">
    <source>
        <dbReference type="ARBA" id="ARBA00047899"/>
    </source>
</evidence>
<feature type="chain" id="PRO_5004808108" description="non-specific serine/threonine protein kinase" evidence="21">
    <location>
        <begin position="24"/>
        <end position="674"/>
    </location>
</feature>
<dbReference type="OMA" id="MICRINV"/>
<accession>W1PLG6</accession>
<dbReference type="InterPro" id="IPR001220">
    <property type="entry name" value="Legume_lectin_dom"/>
</dbReference>
<reference evidence="24" key="1">
    <citation type="journal article" date="2013" name="Science">
        <title>The Amborella genome and the evolution of flowering plants.</title>
        <authorList>
            <consortium name="Amborella Genome Project"/>
        </authorList>
    </citation>
    <scope>NUCLEOTIDE SEQUENCE [LARGE SCALE GENOMIC DNA]</scope>
</reference>
<dbReference type="PROSITE" id="PS00108">
    <property type="entry name" value="PROTEIN_KINASE_ST"/>
    <property type="match status" value="1"/>
</dbReference>
<evidence type="ECO:0000256" key="11">
    <source>
        <dbReference type="ARBA" id="ARBA00022741"/>
    </source>
</evidence>
<evidence type="ECO:0000256" key="20">
    <source>
        <dbReference type="SAM" id="Phobius"/>
    </source>
</evidence>
<evidence type="ECO:0000256" key="10">
    <source>
        <dbReference type="ARBA" id="ARBA00022734"/>
    </source>
</evidence>
<dbReference type="EMBL" id="KI393609">
    <property type="protein sequence ID" value="ERN07985.1"/>
    <property type="molecule type" value="Genomic_DNA"/>
</dbReference>
<dbReference type="GO" id="GO:0005524">
    <property type="term" value="F:ATP binding"/>
    <property type="evidence" value="ECO:0007669"/>
    <property type="project" value="UniProtKB-UniRule"/>
</dbReference>
<dbReference type="AlphaFoldDB" id="W1PLG6"/>
<keyword evidence="9 21" id="KW-0732">Signal</keyword>
<protein>
    <recommendedName>
        <fullName evidence="4">non-specific serine/threonine protein kinase</fullName>
        <ecNumber evidence="4">2.7.11.1</ecNumber>
    </recommendedName>
</protein>
<dbReference type="Pfam" id="PF00139">
    <property type="entry name" value="Lectin_legB"/>
    <property type="match status" value="1"/>
</dbReference>
<feature type="signal peptide" evidence="21">
    <location>
        <begin position="1"/>
        <end position="23"/>
    </location>
</feature>
<dbReference type="HOGENOM" id="CLU_000288_62_6_1"/>
<dbReference type="CDD" id="cd06899">
    <property type="entry name" value="lectin_legume_LecRK_Arcelin_ConA"/>
    <property type="match status" value="1"/>
</dbReference>
<evidence type="ECO:0000313" key="23">
    <source>
        <dbReference type="EMBL" id="ERN07985.1"/>
    </source>
</evidence>